<dbReference type="Proteomes" id="UP000762676">
    <property type="component" value="Unassembled WGS sequence"/>
</dbReference>
<keyword evidence="2" id="KW-1185">Reference proteome</keyword>
<comment type="caution">
    <text evidence="1">The sequence shown here is derived from an EMBL/GenBank/DDBJ whole genome shotgun (WGS) entry which is preliminary data.</text>
</comment>
<dbReference type="AlphaFoldDB" id="A0AAV4EUI4"/>
<evidence type="ECO:0000313" key="2">
    <source>
        <dbReference type="Proteomes" id="UP000762676"/>
    </source>
</evidence>
<name>A0AAV4EUI4_9GAST</name>
<reference evidence="1 2" key="1">
    <citation type="journal article" date="2021" name="Elife">
        <title>Chloroplast acquisition without the gene transfer in kleptoplastic sea slugs, Plakobranchus ocellatus.</title>
        <authorList>
            <person name="Maeda T."/>
            <person name="Takahashi S."/>
            <person name="Yoshida T."/>
            <person name="Shimamura S."/>
            <person name="Takaki Y."/>
            <person name="Nagai Y."/>
            <person name="Toyoda A."/>
            <person name="Suzuki Y."/>
            <person name="Arimoto A."/>
            <person name="Ishii H."/>
            <person name="Satoh N."/>
            <person name="Nishiyama T."/>
            <person name="Hasebe M."/>
            <person name="Maruyama T."/>
            <person name="Minagawa J."/>
            <person name="Obokata J."/>
            <person name="Shigenobu S."/>
        </authorList>
    </citation>
    <scope>NUCLEOTIDE SEQUENCE [LARGE SCALE GENOMIC DNA]</scope>
</reference>
<proteinExistence type="predicted"/>
<sequence>MVEESEEDHHVKWSRGDVLSSSSRDKRLQLPTAQMPSLNIDTSSHKFTHGQIPSSLTGTTCTKLHYSSPFFIPGSGTLEWGGLEGVSFLNASVISTAPTGASMTDCVHQYSSPDMRLVSDSALSTQVYHNLEPQQFDVTTRAITDLLMLLRLPTQDLSAFEGDPLQCPSWRSAFSLLFKQLMDAICTMYILPCMGSLDCRIPVRLLILLWLLNCLLDSSEIFP</sequence>
<organism evidence="1 2">
    <name type="scientific">Elysia marginata</name>
    <dbReference type="NCBI Taxonomy" id="1093978"/>
    <lineage>
        <taxon>Eukaryota</taxon>
        <taxon>Metazoa</taxon>
        <taxon>Spiralia</taxon>
        <taxon>Lophotrochozoa</taxon>
        <taxon>Mollusca</taxon>
        <taxon>Gastropoda</taxon>
        <taxon>Heterobranchia</taxon>
        <taxon>Euthyneura</taxon>
        <taxon>Panpulmonata</taxon>
        <taxon>Sacoglossa</taxon>
        <taxon>Placobranchoidea</taxon>
        <taxon>Plakobranchidae</taxon>
        <taxon>Elysia</taxon>
    </lineage>
</organism>
<dbReference type="EMBL" id="BMAT01010982">
    <property type="protein sequence ID" value="GFR64285.1"/>
    <property type="molecule type" value="Genomic_DNA"/>
</dbReference>
<evidence type="ECO:0000313" key="1">
    <source>
        <dbReference type="EMBL" id="GFR64285.1"/>
    </source>
</evidence>
<accession>A0AAV4EUI4</accession>
<gene>
    <name evidence="1" type="ORF">ElyMa_005502600</name>
</gene>
<protein>
    <submittedName>
        <fullName evidence="1">Uncharacterized protein</fullName>
    </submittedName>
</protein>